<dbReference type="Proteomes" id="UP000504634">
    <property type="component" value="Unplaced"/>
</dbReference>
<evidence type="ECO:0000313" key="3">
    <source>
        <dbReference type="RefSeq" id="XP_030377560.1"/>
    </source>
</evidence>
<evidence type="ECO:0000256" key="1">
    <source>
        <dbReference type="SAM" id="Phobius"/>
    </source>
</evidence>
<name>A0A6J2TPX4_DROLE</name>
<keyword evidence="1" id="KW-0812">Transmembrane</keyword>
<feature type="transmembrane region" description="Helical" evidence="1">
    <location>
        <begin position="30"/>
        <end position="56"/>
    </location>
</feature>
<reference evidence="3" key="1">
    <citation type="submission" date="2025-08" db="UniProtKB">
        <authorList>
            <consortium name="RefSeq"/>
        </authorList>
    </citation>
    <scope>IDENTIFICATION</scope>
    <source>
        <strain evidence="3">11010-0011.00</strain>
        <tissue evidence="3">Whole body</tissue>
    </source>
</reference>
<dbReference type="AlphaFoldDB" id="A0A6J2TPX4"/>
<organism evidence="2 3">
    <name type="scientific">Drosophila lebanonensis</name>
    <name type="common">Fruit fly</name>
    <name type="synonym">Scaptodrosophila lebanonensis</name>
    <dbReference type="NCBI Taxonomy" id="7225"/>
    <lineage>
        <taxon>Eukaryota</taxon>
        <taxon>Metazoa</taxon>
        <taxon>Ecdysozoa</taxon>
        <taxon>Arthropoda</taxon>
        <taxon>Hexapoda</taxon>
        <taxon>Insecta</taxon>
        <taxon>Pterygota</taxon>
        <taxon>Neoptera</taxon>
        <taxon>Endopterygota</taxon>
        <taxon>Diptera</taxon>
        <taxon>Brachycera</taxon>
        <taxon>Muscomorpha</taxon>
        <taxon>Ephydroidea</taxon>
        <taxon>Drosophilidae</taxon>
        <taxon>Scaptodrosophila</taxon>
    </lineage>
</organism>
<keyword evidence="2" id="KW-1185">Reference proteome</keyword>
<sequence length="93" mass="10523">MMLNPIEVVCVYAIQPIIDYLGYLKNEVHFVVFLVATALIGIVLGLFLGILTIIWYKLTRSADEAKKAALSAEKEHSDRVEDVIEDLMKEKKD</sequence>
<evidence type="ECO:0000313" key="2">
    <source>
        <dbReference type="Proteomes" id="UP000504634"/>
    </source>
</evidence>
<protein>
    <submittedName>
        <fullName evidence="3">Uncharacterized protein LOC115626351</fullName>
    </submittedName>
</protein>
<dbReference type="GeneID" id="115626351"/>
<keyword evidence="1" id="KW-1133">Transmembrane helix</keyword>
<keyword evidence="1" id="KW-0472">Membrane</keyword>
<proteinExistence type="predicted"/>
<dbReference type="RefSeq" id="XP_030377560.1">
    <property type="nucleotide sequence ID" value="XM_030521700.1"/>
</dbReference>
<dbReference type="OrthoDB" id="7841836at2759"/>
<gene>
    <name evidence="3" type="primary">LOC115626351</name>
</gene>
<accession>A0A6J2TPX4</accession>